<dbReference type="AlphaFoldDB" id="A0A7X0FC37"/>
<gene>
    <name evidence="1" type="ORF">GGR00_004754</name>
</gene>
<keyword evidence="2" id="KW-1185">Reference proteome</keyword>
<dbReference type="InterPro" id="IPR006311">
    <property type="entry name" value="TAT_signal"/>
</dbReference>
<comment type="caution">
    <text evidence="1">The sequence shown here is derived from an EMBL/GenBank/DDBJ whole genome shotgun (WGS) entry which is preliminary data.</text>
</comment>
<name>A0A7X0FC37_9HYPH</name>
<evidence type="ECO:0000313" key="2">
    <source>
        <dbReference type="Proteomes" id="UP000536262"/>
    </source>
</evidence>
<dbReference type="EMBL" id="JACHOU010000018">
    <property type="protein sequence ID" value="MBB6356936.1"/>
    <property type="molecule type" value="Genomic_DNA"/>
</dbReference>
<sequence>MSTRKLAAAEGMPEISRRCALMAGANFAIAATLTVAAVQPAPAAGVESEHPWVRARQLARELAATLAECDDGQCMAEIYPATASTLPVLFGSIEGSAESRLLYHAKAYARAARDIDPTAGEMWMGRAVDADNPHRFNIVIVREA</sequence>
<protein>
    <submittedName>
        <fullName evidence="1">Uncharacterized protein</fullName>
    </submittedName>
</protein>
<evidence type="ECO:0000313" key="1">
    <source>
        <dbReference type="EMBL" id="MBB6356936.1"/>
    </source>
</evidence>
<organism evidence="1 2">
    <name type="scientific">Aminobacter aganoensis</name>
    <dbReference type="NCBI Taxonomy" id="83264"/>
    <lineage>
        <taxon>Bacteria</taxon>
        <taxon>Pseudomonadati</taxon>
        <taxon>Pseudomonadota</taxon>
        <taxon>Alphaproteobacteria</taxon>
        <taxon>Hyphomicrobiales</taxon>
        <taxon>Phyllobacteriaceae</taxon>
        <taxon>Aminobacter</taxon>
    </lineage>
</organism>
<dbReference type="PROSITE" id="PS51318">
    <property type="entry name" value="TAT"/>
    <property type="match status" value="1"/>
</dbReference>
<dbReference type="RefSeq" id="WP_184701472.1">
    <property type="nucleotide sequence ID" value="NZ_BAABEG010000001.1"/>
</dbReference>
<accession>A0A7X0FC37</accession>
<reference evidence="1 2" key="1">
    <citation type="submission" date="2020-08" db="EMBL/GenBank/DDBJ databases">
        <title>Genomic Encyclopedia of Type Strains, Phase IV (KMG-IV): sequencing the most valuable type-strain genomes for metagenomic binning, comparative biology and taxonomic classification.</title>
        <authorList>
            <person name="Goeker M."/>
        </authorList>
    </citation>
    <scope>NUCLEOTIDE SEQUENCE [LARGE SCALE GENOMIC DNA]</scope>
    <source>
        <strain evidence="1 2">DSM 7051</strain>
    </source>
</reference>
<proteinExistence type="predicted"/>
<dbReference type="Proteomes" id="UP000536262">
    <property type="component" value="Unassembled WGS sequence"/>
</dbReference>